<dbReference type="InterPro" id="IPR029030">
    <property type="entry name" value="Caspase-like_dom_sf"/>
</dbReference>
<feature type="signal peptide" evidence="2">
    <location>
        <begin position="1"/>
        <end position="36"/>
    </location>
</feature>
<evidence type="ECO:0000256" key="1">
    <source>
        <dbReference type="SAM" id="MobiDB-lite"/>
    </source>
</evidence>
<dbReference type="GO" id="GO:0005737">
    <property type="term" value="C:cytoplasm"/>
    <property type="evidence" value="ECO:0007669"/>
    <property type="project" value="TreeGrafter"/>
</dbReference>
<dbReference type="SUPFAM" id="SSF52129">
    <property type="entry name" value="Caspase-like"/>
    <property type="match status" value="1"/>
</dbReference>
<dbReference type="InterPro" id="IPR011600">
    <property type="entry name" value="Pept_C14_caspase"/>
</dbReference>
<evidence type="ECO:0000313" key="5">
    <source>
        <dbReference type="Proteomes" id="UP000221168"/>
    </source>
</evidence>
<evidence type="ECO:0000256" key="2">
    <source>
        <dbReference type="SAM" id="SignalP"/>
    </source>
</evidence>
<keyword evidence="2" id="KW-0732">Signal</keyword>
<dbReference type="RefSeq" id="WP_099305919.1">
    <property type="nucleotide sequence ID" value="NZ_PDVP01000003.1"/>
</dbReference>
<dbReference type="Gene3D" id="3.40.50.1460">
    <property type="match status" value="1"/>
</dbReference>
<keyword evidence="5" id="KW-1185">Reference proteome</keyword>
<feature type="region of interest" description="Disordered" evidence="1">
    <location>
        <begin position="530"/>
        <end position="549"/>
    </location>
</feature>
<name>A0A2G1QQF7_9HYPH</name>
<protein>
    <recommendedName>
        <fullName evidence="3">Peptidase C14 caspase domain-containing protein</fullName>
    </recommendedName>
</protein>
<sequence>MVLQCALFRRPGATRRLAGLAVAAFMLAAAPKPVLAATRALLIGITDYQSEGIPDLRGPGNDVALMASALEARGIGDITTLTSTSSRPPTHAAILSAFNDLAAASKPGDLAVVFMSGHGTQQPDASGDEYDGLDEVFLPADAEARFGEDGTIPNALSDDEIGAAVDRIRATGADVWLIVDSCSSGTALRGGADGSVRARWVPPSAFGLAAATAWPQRTEPFEVSHPAPGWGAVEAFYAAQPGETAQELNYVAKSGGASDQTGWYGLMTAKLASRLADGGDYDFDTLFLSVFSDMNRERIPGLFRRQTPLKEGTMGRKPVPGTTAGSSDGAGLTFTISAGRIDGGLVQGLRAGDILALYREASLDADPVGHARVTRADPLSSLAEGIDPSCGAGPDPAACEGIGAIDPQALFARLARPGQDNAVSFAFDGPEDTAALVRAAAVLAGSRVRLAGSDADVAITAQSGTLLLARADATDIALDWPIPAGDDAERARALSAVLRRAARAVSVARLGMTIAGAKRRLSFRKDPDLTLTMQRARAPDPDTDPAAPGYDPAAECQALQRDLDGETAIGDGAWLKQCDRVALRVTNGSSDAYDINIIRLASDFSITVFHDRLEGRDKQGQPSLMERSWTVCSDCPERSSGPETLIAVMAPARTGHPPLDLSPLADDVRRPLRSASDLPVEAAFFEAADTADPTLRGLAPATARNVSVETYSWRVVARSALPPS</sequence>
<dbReference type="InterPro" id="IPR050452">
    <property type="entry name" value="Metacaspase"/>
</dbReference>
<dbReference type="GO" id="GO:0004197">
    <property type="term" value="F:cysteine-type endopeptidase activity"/>
    <property type="evidence" value="ECO:0007669"/>
    <property type="project" value="InterPro"/>
</dbReference>
<dbReference type="Pfam" id="PF00656">
    <property type="entry name" value="Peptidase_C14"/>
    <property type="match status" value="1"/>
</dbReference>
<feature type="domain" description="Peptidase C14 caspase" evidence="3">
    <location>
        <begin position="39"/>
        <end position="307"/>
    </location>
</feature>
<dbReference type="Proteomes" id="UP000221168">
    <property type="component" value="Unassembled WGS sequence"/>
</dbReference>
<evidence type="ECO:0000313" key="4">
    <source>
        <dbReference type="EMBL" id="PHP67753.1"/>
    </source>
</evidence>
<feature type="chain" id="PRO_5013861253" description="Peptidase C14 caspase domain-containing protein" evidence="2">
    <location>
        <begin position="37"/>
        <end position="724"/>
    </location>
</feature>
<accession>A0A2G1QQF7</accession>
<dbReference type="AlphaFoldDB" id="A0A2G1QQF7"/>
<dbReference type="OrthoDB" id="5489622at2"/>
<organism evidence="4 5">
    <name type="scientific">Zhengella mangrovi</name>
    <dbReference type="NCBI Taxonomy" id="1982044"/>
    <lineage>
        <taxon>Bacteria</taxon>
        <taxon>Pseudomonadati</taxon>
        <taxon>Pseudomonadota</taxon>
        <taxon>Alphaproteobacteria</taxon>
        <taxon>Hyphomicrobiales</taxon>
        <taxon>Notoacmeibacteraceae</taxon>
        <taxon>Zhengella</taxon>
    </lineage>
</organism>
<evidence type="ECO:0000259" key="3">
    <source>
        <dbReference type="Pfam" id="PF00656"/>
    </source>
</evidence>
<comment type="caution">
    <text evidence="4">The sequence shown here is derived from an EMBL/GenBank/DDBJ whole genome shotgun (WGS) entry which is preliminary data.</text>
</comment>
<dbReference type="EMBL" id="PDVP01000003">
    <property type="protein sequence ID" value="PHP67753.1"/>
    <property type="molecule type" value="Genomic_DNA"/>
</dbReference>
<proteinExistence type="predicted"/>
<dbReference type="PANTHER" id="PTHR48104:SF30">
    <property type="entry name" value="METACASPASE-1"/>
    <property type="match status" value="1"/>
</dbReference>
<dbReference type="GO" id="GO:0006508">
    <property type="term" value="P:proteolysis"/>
    <property type="evidence" value="ECO:0007669"/>
    <property type="project" value="InterPro"/>
</dbReference>
<dbReference type="PANTHER" id="PTHR48104">
    <property type="entry name" value="METACASPASE-4"/>
    <property type="match status" value="1"/>
</dbReference>
<gene>
    <name evidence="4" type="ORF">CSC94_08685</name>
</gene>
<reference evidence="4 5" key="1">
    <citation type="submission" date="2017-10" db="EMBL/GenBank/DDBJ databases">
        <title>Sedimentibacterium mangrovi gen. nov., sp. nov., a novel member of family Phyllobacteriacea isolated from mangrove sediment.</title>
        <authorList>
            <person name="Liao H."/>
            <person name="Tian Y."/>
        </authorList>
    </citation>
    <scope>NUCLEOTIDE SEQUENCE [LARGE SCALE GENOMIC DNA]</scope>
    <source>
        <strain evidence="4 5">X9-2-2</strain>
    </source>
</reference>